<keyword evidence="3" id="KW-1185">Reference proteome</keyword>
<feature type="transmembrane region" description="Helical" evidence="1">
    <location>
        <begin position="154"/>
        <end position="171"/>
    </location>
</feature>
<evidence type="ECO:0000256" key="1">
    <source>
        <dbReference type="SAM" id="Phobius"/>
    </source>
</evidence>
<dbReference type="PIRSF" id="PIRSF021435">
    <property type="entry name" value="SpoIIIAB"/>
    <property type="match status" value="1"/>
</dbReference>
<dbReference type="Proteomes" id="UP000265643">
    <property type="component" value="Unassembled WGS sequence"/>
</dbReference>
<evidence type="ECO:0000313" key="2">
    <source>
        <dbReference type="EMBL" id="GCA65748.1"/>
    </source>
</evidence>
<dbReference type="AlphaFoldDB" id="A0A391P4T5"/>
<comment type="caution">
    <text evidence="2">The sequence shown here is derived from an EMBL/GenBank/DDBJ whole genome shotgun (WGS) entry which is preliminary data.</text>
</comment>
<evidence type="ECO:0008006" key="4">
    <source>
        <dbReference type="Google" id="ProtNLM"/>
    </source>
</evidence>
<dbReference type="EMBL" id="BHGK01000001">
    <property type="protein sequence ID" value="GCA65748.1"/>
    <property type="molecule type" value="Genomic_DNA"/>
</dbReference>
<proteinExistence type="predicted"/>
<keyword evidence="1" id="KW-0812">Transmembrane</keyword>
<dbReference type="Pfam" id="PF09548">
    <property type="entry name" value="Spore_III_AB"/>
    <property type="match status" value="1"/>
</dbReference>
<protein>
    <recommendedName>
        <fullName evidence="4">Stage III sporulation protein AB</fullName>
    </recommendedName>
</protein>
<reference evidence="3" key="1">
    <citation type="submission" date="2018-09" db="EMBL/GenBank/DDBJ databases">
        <title>Draft Genome Sequence of Mediterraneibacter sp. KCTC 15684.</title>
        <authorList>
            <person name="Kim J.S."/>
            <person name="Han K.I."/>
            <person name="Suh M.K."/>
            <person name="Lee K.C."/>
            <person name="Eom M.K."/>
            <person name="Lee J.H."/>
            <person name="Park S.H."/>
            <person name="Kang S.W."/>
            <person name="Park J.E."/>
            <person name="Oh B.S."/>
            <person name="Yu S.Y."/>
            <person name="Choi S.H."/>
            <person name="Lee D.H."/>
            <person name="Yoon H."/>
            <person name="Kim B."/>
            <person name="Yang S.J."/>
            <person name="Lee J.S."/>
        </authorList>
    </citation>
    <scope>NUCLEOTIDE SEQUENCE [LARGE SCALE GENOMIC DNA]</scope>
    <source>
        <strain evidence="3">KCTC 15684</strain>
    </source>
</reference>
<keyword evidence="1" id="KW-0472">Membrane</keyword>
<organism evidence="2 3">
    <name type="scientific">Mediterraneibacter butyricigenes</name>
    <dbReference type="NCBI Taxonomy" id="2316025"/>
    <lineage>
        <taxon>Bacteria</taxon>
        <taxon>Bacillati</taxon>
        <taxon>Bacillota</taxon>
        <taxon>Clostridia</taxon>
        <taxon>Lachnospirales</taxon>
        <taxon>Lachnospiraceae</taxon>
        <taxon>Mediterraneibacter</taxon>
    </lineage>
</organism>
<name>A0A391P4T5_9FIRM</name>
<accession>A0A391P4T5</accession>
<dbReference type="RefSeq" id="WP_117602099.1">
    <property type="nucleotide sequence ID" value="NZ_BHGK01000001.1"/>
</dbReference>
<sequence length="172" mass="19799">MLKLTGCVLIFISCVGLGAFSAGKEAKKYEELKELYRIFYLLKGELEYTHVPLELLFGQVATHLDSPYREWFLALSVGLKERKEKEFARLWERELRTYLSGLSLKEGEYLDLTELGERLGQTDLKTGVGVLEWYLKQLELKIGTCREALSVKRRLYYCTGITGGLFLVLLFL</sequence>
<dbReference type="InterPro" id="IPR014198">
    <property type="entry name" value="Spore_III_AB"/>
</dbReference>
<evidence type="ECO:0000313" key="3">
    <source>
        <dbReference type="Proteomes" id="UP000265643"/>
    </source>
</evidence>
<keyword evidence="1" id="KW-1133">Transmembrane helix</keyword>
<gene>
    <name evidence="2" type="ORF">KGMB01110_01840</name>
</gene>